<keyword evidence="1" id="KW-0812">Transmembrane</keyword>
<feature type="domain" description="Bacterial bifunctional deaminase-reductase C-terminal" evidence="2">
    <location>
        <begin position="43"/>
        <end position="173"/>
    </location>
</feature>
<gene>
    <name evidence="3" type="ORF">NEF87_000654</name>
</gene>
<accession>A0ABY6HPH8</accession>
<dbReference type="SUPFAM" id="SSF53597">
    <property type="entry name" value="Dihydrofolate reductase-like"/>
    <property type="match status" value="1"/>
</dbReference>
<evidence type="ECO:0000256" key="1">
    <source>
        <dbReference type="SAM" id="Phobius"/>
    </source>
</evidence>
<organism evidence="3 4">
    <name type="scientific">Candidatus Lokiarchaeum ossiferum</name>
    <dbReference type="NCBI Taxonomy" id="2951803"/>
    <lineage>
        <taxon>Archaea</taxon>
        <taxon>Promethearchaeati</taxon>
        <taxon>Promethearchaeota</taxon>
        <taxon>Promethearchaeia</taxon>
        <taxon>Promethearchaeales</taxon>
        <taxon>Promethearchaeaceae</taxon>
        <taxon>Candidatus Lokiarchaeum</taxon>
    </lineage>
</organism>
<keyword evidence="1" id="KW-1133">Transmembrane helix</keyword>
<protein>
    <recommendedName>
        <fullName evidence="2">Bacterial bifunctional deaminase-reductase C-terminal domain-containing protein</fullName>
    </recommendedName>
</protein>
<dbReference type="Proteomes" id="UP001208689">
    <property type="component" value="Chromosome"/>
</dbReference>
<dbReference type="EMBL" id="CP104013">
    <property type="protein sequence ID" value="UYP44369.1"/>
    <property type="molecule type" value="Genomic_DNA"/>
</dbReference>
<evidence type="ECO:0000313" key="4">
    <source>
        <dbReference type="Proteomes" id="UP001208689"/>
    </source>
</evidence>
<dbReference type="Pfam" id="PF01872">
    <property type="entry name" value="RibD_C"/>
    <property type="match status" value="1"/>
</dbReference>
<name>A0ABY6HPH8_9ARCH</name>
<evidence type="ECO:0000259" key="2">
    <source>
        <dbReference type="Pfam" id="PF01872"/>
    </source>
</evidence>
<keyword evidence="1" id="KW-0472">Membrane</keyword>
<reference evidence="3" key="1">
    <citation type="submission" date="2022-09" db="EMBL/GenBank/DDBJ databases">
        <title>Actin cytoskeleton and complex cell architecture in an #Asgard archaeon.</title>
        <authorList>
            <person name="Ponce Toledo R.I."/>
            <person name="Schleper C."/>
            <person name="Rodrigues Oliveira T."/>
            <person name="Wollweber F."/>
            <person name="Xu J."/>
            <person name="Rittmann S."/>
            <person name="Klingl A."/>
            <person name="Pilhofer M."/>
        </authorList>
    </citation>
    <scope>NUCLEOTIDE SEQUENCE</scope>
    <source>
        <strain evidence="3">B-35</strain>
    </source>
</reference>
<sequence length="200" mass="22605">MNEKTTNGSTRKIILLMGMGLNGISAGGWIPPFDTKSQFDEMVEDIWNILKSVDTLIIGRVTFQMWESYWPSRASDPSSSDFQKKFSEITNELQKIAISTTLQSTTWQNSRIISKDIPNEIHQLKNTPGKNIAVVGGAGIAQSFIRWDLIDEYQLYLHPVIFKEGKTVLGFLDEDHLLALIDSKHFQSGGIRLHLNSHKK</sequence>
<feature type="transmembrane region" description="Helical" evidence="1">
    <location>
        <begin position="12"/>
        <end position="30"/>
    </location>
</feature>
<evidence type="ECO:0000313" key="3">
    <source>
        <dbReference type="EMBL" id="UYP44369.1"/>
    </source>
</evidence>
<dbReference type="InterPro" id="IPR002734">
    <property type="entry name" value="RibDG_C"/>
</dbReference>
<keyword evidence="4" id="KW-1185">Reference proteome</keyword>
<proteinExistence type="predicted"/>
<dbReference type="InterPro" id="IPR024072">
    <property type="entry name" value="DHFR-like_dom_sf"/>
</dbReference>
<dbReference type="Gene3D" id="3.40.430.10">
    <property type="entry name" value="Dihydrofolate Reductase, subunit A"/>
    <property type="match status" value="1"/>
</dbReference>